<name>A0AAU7ANK7_9ACTN</name>
<sequence>MSPPSTTDAATNRLLAGELAKSMWATAKPQASGSDADSGGITSGAETFATLFTDVLADAIAGVDVPPRAPVAGGGTSSSPSASLGDPTSAQLRAGRTGSR</sequence>
<dbReference type="EMBL" id="CP114014">
    <property type="protein sequence ID" value="XAY03215.1"/>
    <property type="molecule type" value="Genomic_DNA"/>
</dbReference>
<evidence type="ECO:0000256" key="1">
    <source>
        <dbReference type="SAM" id="MobiDB-lite"/>
    </source>
</evidence>
<gene>
    <name evidence="2" type="ORF">DSM112329_00027</name>
</gene>
<evidence type="ECO:0000313" key="2">
    <source>
        <dbReference type="EMBL" id="XAY03215.1"/>
    </source>
</evidence>
<evidence type="ECO:0008006" key="3">
    <source>
        <dbReference type="Google" id="ProtNLM"/>
    </source>
</evidence>
<feature type="compositionally biased region" description="Low complexity" evidence="1">
    <location>
        <begin position="77"/>
        <end position="89"/>
    </location>
</feature>
<dbReference type="AlphaFoldDB" id="A0AAU7ANK7"/>
<accession>A0AAU7ANK7</accession>
<dbReference type="RefSeq" id="WP_354699772.1">
    <property type="nucleotide sequence ID" value="NZ_CP114014.1"/>
</dbReference>
<reference evidence="2" key="1">
    <citation type="submission" date="2022-12" db="EMBL/GenBank/DDBJ databases">
        <title>Paraconexibacter alkalitolerans sp. nov. and Baekduia alba sp. nov., isolated from soil and emended description of the genera Paraconexibacter (Chun et al., 2020) and Baekduia (An et al., 2020).</title>
        <authorList>
            <person name="Vieira S."/>
            <person name="Huber K.J."/>
            <person name="Geppert A."/>
            <person name="Wolf J."/>
            <person name="Neumann-Schaal M."/>
            <person name="Muesken M."/>
            <person name="Overmann J."/>
        </authorList>
    </citation>
    <scope>NUCLEOTIDE SEQUENCE</scope>
    <source>
        <strain evidence="2">AEG42_29</strain>
    </source>
</reference>
<dbReference type="KEGG" id="parq:DSM112329_00027"/>
<feature type="region of interest" description="Disordered" evidence="1">
    <location>
        <begin position="65"/>
        <end position="100"/>
    </location>
</feature>
<protein>
    <recommendedName>
        <fullName evidence="3">Flagellar hook-length control protein FliK</fullName>
    </recommendedName>
</protein>
<proteinExistence type="predicted"/>
<organism evidence="2">
    <name type="scientific">Paraconexibacter sp. AEG42_29</name>
    <dbReference type="NCBI Taxonomy" id="2997339"/>
    <lineage>
        <taxon>Bacteria</taxon>
        <taxon>Bacillati</taxon>
        <taxon>Actinomycetota</taxon>
        <taxon>Thermoleophilia</taxon>
        <taxon>Solirubrobacterales</taxon>
        <taxon>Paraconexibacteraceae</taxon>
        <taxon>Paraconexibacter</taxon>
    </lineage>
</organism>